<proteinExistence type="predicted"/>
<reference evidence="1 2" key="1">
    <citation type="journal article" date="2021" name="Elife">
        <title>Chloroplast acquisition without the gene transfer in kleptoplastic sea slugs, Plakobranchus ocellatus.</title>
        <authorList>
            <person name="Maeda T."/>
            <person name="Takahashi S."/>
            <person name="Yoshida T."/>
            <person name="Shimamura S."/>
            <person name="Takaki Y."/>
            <person name="Nagai Y."/>
            <person name="Toyoda A."/>
            <person name="Suzuki Y."/>
            <person name="Arimoto A."/>
            <person name="Ishii H."/>
            <person name="Satoh N."/>
            <person name="Nishiyama T."/>
            <person name="Hasebe M."/>
            <person name="Maruyama T."/>
            <person name="Minagawa J."/>
            <person name="Obokata J."/>
            <person name="Shigenobu S."/>
        </authorList>
    </citation>
    <scope>NUCLEOTIDE SEQUENCE [LARGE SCALE GENOMIC DNA]</scope>
</reference>
<evidence type="ECO:0000313" key="2">
    <source>
        <dbReference type="Proteomes" id="UP000735302"/>
    </source>
</evidence>
<evidence type="ECO:0000313" key="1">
    <source>
        <dbReference type="EMBL" id="GFO07540.1"/>
    </source>
</evidence>
<name>A0AAV4AH89_9GAST</name>
<organism evidence="1 2">
    <name type="scientific">Plakobranchus ocellatus</name>
    <dbReference type="NCBI Taxonomy" id="259542"/>
    <lineage>
        <taxon>Eukaryota</taxon>
        <taxon>Metazoa</taxon>
        <taxon>Spiralia</taxon>
        <taxon>Lophotrochozoa</taxon>
        <taxon>Mollusca</taxon>
        <taxon>Gastropoda</taxon>
        <taxon>Heterobranchia</taxon>
        <taxon>Euthyneura</taxon>
        <taxon>Panpulmonata</taxon>
        <taxon>Sacoglossa</taxon>
        <taxon>Placobranchoidea</taxon>
        <taxon>Plakobranchidae</taxon>
        <taxon>Plakobranchus</taxon>
    </lineage>
</organism>
<sequence length="141" mass="15048">MCAGGSEGRDSDAVVKVTQPNFLCHGCGIQNCEIMRKLCTNQNSDPQLIPKFLKVAVKELGRATTAVSQQPVAASFGIVCRASSASVLSMLGFYVIEEICSTVWGVGGTVARESALRVRSAKTPLLRVRAPLQAPWPDRGL</sequence>
<comment type="caution">
    <text evidence="1">The sequence shown here is derived from an EMBL/GenBank/DDBJ whole genome shotgun (WGS) entry which is preliminary data.</text>
</comment>
<accession>A0AAV4AH89</accession>
<protein>
    <submittedName>
        <fullName evidence="1">Uncharacterized protein</fullName>
    </submittedName>
</protein>
<keyword evidence="2" id="KW-1185">Reference proteome</keyword>
<dbReference type="EMBL" id="BLXT01003887">
    <property type="protein sequence ID" value="GFO07540.1"/>
    <property type="molecule type" value="Genomic_DNA"/>
</dbReference>
<dbReference type="Proteomes" id="UP000735302">
    <property type="component" value="Unassembled WGS sequence"/>
</dbReference>
<dbReference type="AlphaFoldDB" id="A0AAV4AH89"/>
<gene>
    <name evidence="1" type="ORF">PoB_003404500</name>
</gene>